<evidence type="ECO:0000313" key="9">
    <source>
        <dbReference type="Proteomes" id="UP001049176"/>
    </source>
</evidence>
<evidence type="ECO:0000256" key="6">
    <source>
        <dbReference type="RuleBase" id="RU003540"/>
    </source>
</evidence>
<evidence type="ECO:0000256" key="7">
    <source>
        <dbReference type="SAM" id="MobiDB-lite"/>
    </source>
</evidence>
<keyword evidence="5 6" id="KW-0111">Calcium/phospholipid-binding</keyword>
<dbReference type="EMBL" id="CM032186">
    <property type="protein sequence ID" value="KAG7091610.1"/>
    <property type="molecule type" value="Genomic_DNA"/>
</dbReference>
<dbReference type="Gene3D" id="1.10.220.10">
    <property type="entry name" value="Annexin"/>
    <property type="match status" value="4"/>
</dbReference>
<evidence type="ECO:0000256" key="2">
    <source>
        <dbReference type="ARBA" id="ARBA00022737"/>
    </source>
</evidence>
<accession>A0A9P7URZ4</accession>
<dbReference type="SUPFAM" id="SSF47874">
    <property type="entry name" value="Annexin"/>
    <property type="match status" value="1"/>
</dbReference>
<dbReference type="GO" id="GO:0005634">
    <property type="term" value="C:nucleus"/>
    <property type="evidence" value="ECO:0007669"/>
    <property type="project" value="TreeGrafter"/>
</dbReference>
<dbReference type="Pfam" id="PF00191">
    <property type="entry name" value="Annexin"/>
    <property type="match status" value="4"/>
</dbReference>
<organism evidence="8 9">
    <name type="scientific">Marasmius oreades</name>
    <name type="common">fairy-ring Marasmius</name>
    <dbReference type="NCBI Taxonomy" id="181124"/>
    <lineage>
        <taxon>Eukaryota</taxon>
        <taxon>Fungi</taxon>
        <taxon>Dikarya</taxon>
        <taxon>Basidiomycota</taxon>
        <taxon>Agaricomycotina</taxon>
        <taxon>Agaricomycetes</taxon>
        <taxon>Agaricomycetidae</taxon>
        <taxon>Agaricales</taxon>
        <taxon>Marasmiineae</taxon>
        <taxon>Marasmiaceae</taxon>
        <taxon>Marasmius</taxon>
    </lineage>
</organism>
<dbReference type="Proteomes" id="UP001049176">
    <property type="component" value="Chromosome 6"/>
</dbReference>
<evidence type="ECO:0000313" key="8">
    <source>
        <dbReference type="EMBL" id="KAG7091610.1"/>
    </source>
</evidence>
<comment type="similarity">
    <text evidence="1 6">Belongs to the annexin family.</text>
</comment>
<dbReference type="GO" id="GO:0001786">
    <property type="term" value="F:phosphatidylserine binding"/>
    <property type="evidence" value="ECO:0007669"/>
    <property type="project" value="TreeGrafter"/>
</dbReference>
<dbReference type="PANTHER" id="PTHR10502:SF102">
    <property type="entry name" value="ANNEXIN B11"/>
    <property type="match status" value="1"/>
</dbReference>
<protein>
    <recommendedName>
        <fullName evidence="6">Annexin</fullName>
    </recommendedName>
</protein>
<evidence type="ECO:0000256" key="5">
    <source>
        <dbReference type="ARBA" id="ARBA00023302"/>
    </source>
</evidence>
<evidence type="ECO:0000256" key="3">
    <source>
        <dbReference type="ARBA" id="ARBA00022837"/>
    </source>
</evidence>
<sequence length="453" mass="49993">MSFPRPSFPGQPQPPMQGYNSAYPPYSGPPPTFNPPPGPPPPQQYYSPPPGPPPGHTDRHGASYNPVYTSLPPPSHSYAPAAGYAPPPGPPPHLNTQPYNPSYHHPHPNAGAPNQPISLYLNVQVPTPAGPQQPPPPVLGYDPTGDYERVRKATKGFGTDEAALIKTLAPLDAMKMANLSSVFKSKSGKSLAEVLEKETGGWFRTTLHAVVLGPLWYDVELANQSIRGLGTDETLLTEIIVDRTQNDLNLLSIAYRQRYGRNFESEIRGDLSAKTERMFSMILANNRPPDNAPVDHSQVERDVAILYKAAQGKIGTDEIAFCEVIVNRSRPHLTALCDAYGRKYKSLTKVIKSEFSGHMRFALLYIVNGAKNKHINEGQGVWRDAKLIEASMKGIGTKDKQLVWRIARSHWDKNRFQAIKTAYQKKYKKSLESRVAGETSGDYKKMLLALIVA</sequence>
<keyword evidence="4 6" id="KW-0041">Annexin</keyword>
<feature type="compositionally biased region" description="Pro residues" evidence="7">
    <location>
        <begin position="26"/>
        <end position="55"/>
    </location>
</feature>
<dbReference type="FunFam" id="1.10.220.10:FF:000002">
    <property type="entry name" value="Annexin"/>
    <property type="match status" value="1"/>
</dbReference>
<dbReference type="InterPro" id="IPR037104">
    <property type="entry name" value="Annexin_sf"/>
</dbReference>
<dbReference type="RefSeq" id="XP_043008080.1">
    <property type="nucleotide sequence ID" value="XM_043155608.1"/>
</dbReference>
<keyword evidence="2 6" id="KW-0677">Repeat</keyword>
<dbReference type="InterPro" id="IPR018252">
    <property type="entry name" value="Annexin_repeat_CS"/>
</dbReference>
<evidence type="ECO:0000256" key="1">
    <source>
        <dbReference type="ARBA" id="ARBA00007831"/>
    </source>
</evidence>
<proteinExistence type="inferred from homology"/>
<keyword evidence="3 6" id="KW-0106">Calcium</keyword>
<comment type="caution">
    <text evidence="8">The sequence shown here is derived from an EMBL/GenBank/DDBJ whole genome shotgun (WGS) entry which is preliminary data.</text>
</comment>
<dbReference type="GO" id="GO:0012506">
    <property type="term" value="C:vesicle membrane"/>
    <property type="evidence" value="ECO:0007669"/>
    <property type="project" value="TreeGrafter"/>
</dbReference>
<dbReference type="GO" id="GO:0005886">
    <property type="term" value="C:plasma membrane"/>
    <property type="evidence" value="ECO:0007669"/>
    <property type="project" value="TreeGrafter"/>
</dbReference>
<dbReference type="GeneID" id="66079705"/>
<dbReference type="PROSITE" id="PS51897">
    <property type="entry name" value="ANNEXIN_2"/>
    <property type="match status" value="4"/>
</dbReference>
<comment type="domain">
    <text evidence="6">A pair of annexin repeats may form one binding site for calcium and phospholipid.</text>
</comment>
<keyword evidence="9" id="KW-1185">Reference proteome</keyword>
<dbReference type="GO" id="GO:0005509">
    <property type="term" value="F:calcium ion binding"/>
    <property type="evidence" value="ECO:0007669"/>
    <property type="project" value="InterPro"/>
</dbReference>
<dbReference type="AlphaFoldDB" id="A0A9P7URZ4"/>
<dbReference type="GO" id="GO:0005737">
    <property type="term" value="C:cytoplasm"/>
    <property type="evidence" value="ECO:0007669"/>
    <property type="project" value="TreeGrafter"/>
</dbReference>
<dbReference type="PRINTS" id="PR00196">
    <property type="entry name" value="ANNEXIN"/>
</dbReference>
<feature type="region of interest" description="Disordered" evidence="7">
    <location>
        <begin position="1"/>
        <end position="115"/>
    </location>
</feature>
<dbReference type="SMART" id="SM00335">
    <property type="entry name" value="ANX"/>
    <property type="match status" value="4"/>
</dbReference>
<reference evidence="8" key="1">
    <citation type="journal article" date="2021" name="Genome Biol. Evol.">
        <title>The assembled and annotated genome of the fairy-ring fungus Marasmius oreades.</title>
        <authorList>
            <person name="Hiltunen M."/>
            <person name="Ament-Velasquez S.L."/>
            <person name="Johannesson H."/>
        </authorList>
    </citation>
    <scope>NUCLEOTIDE SEQUENCE</scope>
    <source>
        <strain evidence="8">03SP1</strain>
    </source>
</reference>
<gene>
    <name evidence="8" type="ORF">E1B28_010629</name>
</gene>
<name>A0A9P7URZ4_9AGAR</name>
<dbReference type="PANTHER" id="PTHR10502">
    <property type="entry name" value="ANNEXIN"/>
    <property type="match status" value="1"/>
</dbReference>
<dbReference type="KEGG" id="more:E1B28_010629"/>
<dbReference type="GO" id="GO:0005544">
    <property type="term" value="F:calcium-dependent phospholipid binding"/>
    <property type="evidence" value="ECO:0007669"/>
    <property type="project" value="UniProtKB-KW"/>
</dbReference>
<feature type="compositionally biased region" description="Pro residues" evidence="7">
    <location>
        <begin position="1"/>
        <end position="15"/>
    </location>
</feature>
<dbReference type="InterPro" id="IPR018502">
    <property type="entry name" value="Annexin_repeat"/>
</dbReference>
<dbReference type="OrthoDB" id="37886at2759"/>
<dbReference type="InterPro" id="IPR001464">
    <property type="entry name" value="Annexin"/>
</dbReference>
<dbReference type="PROSITE" id="PS00223">
    <property type="entry name" value="ANNEXIN_1"/>
    <property type="match status" value="1"/>
</dbReference>
<evidence type="ECO:0000256" key="4">
    <source>
        <dbReference type="ARBA" id="ARBA00023216"/>
    </source>
</evidence>